<dbReference type="InterPro" id="IPR000792">
    <property type="entry name" value="Tscrpt_reg_LuxR_C"/>
</dbReference>
<gene>
    <name evidence="7" type="ORF">MM213_14270</name>
</gene>
<evidence type="ECO:0000256" key="2">
    <source>
        <dbReference type="ARBA" id="ARBA00023125"/>
    </source>
</evidence>
<feature type="domain" description="Response regulatory" evidence="6">
    <location>
        <begin position="17"/>
        <end position="133"/>
    </location>
</feature>
<dbReference type="InterPro" id="IPR001789">
    <property type="entry name" value="Sig_transdc_resp-reg_receiver"/>
</dbReference>
<evidence type="ECO:0000259" key="5">
    <source>
        <dbReference type="PROSITE" id="PS50043"/>
    </source>
</evidence>
<evidence type="ECO:0000259" key="6">
    <source>
        <dbReference type="PROSITE" id="PS50110"/>
    </source>
</evidence>
<comment type="caution">
    <text evidence="7">The sequence shown here is derived from an EMBL/GenBank/DDBJ whole genome shotgun (WGS) entry which is preliminary data.</text>
</comment>
<dbReference type="InterPro" id="IPR036388">
    <property type="entry name" value="WH-like_DNA-bd_sf"/>
</dbReference>
<keyword evidence="8" id="KW-1185">Reference proteome</keyword>
<dbReference type="SUPFAM" id="SSF52172">
    <property type="entry name" value="CheY-like"/>
    <property type="match status" value="1"/>
</dbReference>
<dbReference type="PROSITE" id="PS50110">
    <property type="entry name" value="RESPONSE_REGULATORY"/>
    <property type="match status" value="1"/>
</dbReference>
<reference evidence="7" key="1">
    <citation type="submission" date="2022-03" db="EMBL/GenBank/DDBJ databases">
        <title>De novo assembled genomes of Belliella spp. (Cyclobacteriaceae) strains.</title>
        <authorList>
            <person name="Szabo A."/>
            <person name="Korponai K."/>
            <person name="Felfoldi T."/>
        </authorList>
    </citation>
    <scope>NUCLEOTIDE SEQUENCE</scope>
    <source>
        <strain evidence="7">DSM 111903</strain>
    </source>
</reference>
<evidence type="ECO:0000313" key="7">
    <source>
        <dbReference type="EMBL" id="MCH7414662.1"/>
    </source>
</evidence>
<dbReference type="PROSITE" id="PS50043">
    <property type="entry name" value="HTH_LUXR_2"/>
    <property type="match status" value="1"/>
</dbReference>
<organism evidence="7 8">
    <name type="scientific">Belliella alkalica</name>
    <dbReference type="NCBI Taxonomy" id="1730871"/>
    <lineage>
        <taxon>Bacteria</taxon>
        <taxon>Pseudomonadati</taxon>
        <taxon>Bacteroidota</taxon>
        <taxon>Cytophagia</taxon>
        <taxon>Cytophagales</taxon>
        <taxon>Cyclobacteriaceae</taxon>
        <taxon>Belliella</taxon>
    </lineage>
</organism>
<feature type="domain" description="HTH luxR-type" evidence="5">
    <location>
        <begin position="268"/>
        <end position="332"/>
    </location>
</feature>
<dbReference type="InterPro" id="IPR016032">
    <property type="entry name" value="Sig_transdc_resp-reg_C-effctor"/>
</dbReference>
<evidence type="ECO:0000256" key="3">
    <source>
        <dbReference type="ARBA" id="ARBA00023163"/>
    </source>
</evidence>
<name>A0ABS9VE04_9BACT</name>
<dbReference type="Proteomes" id="UP001165430">
    <property type="component" value="Unassembled WGS sequence"/>
</dbReference>
<protein>
    <submittedName>
        <fullName evidence="7">LuxR C-terminal-related transcriptional regulator</fullName>
    </submittedName>
</protein>
<evidence type="ECO:0000313" key="8">
    <source>
        <dbReference type="Proteomes" id="UP001165430"/>
    </source>
</evidence>
<dbReference type="CDD" id="cd06170">
    <property type="entry name" value="LuxR_C_like"/>
    <property type="match status" value="1"/>
</dbReference>
<dbReference type="Gene3D" id="3.40.50.2300">
    <property type="match status" value="1"/>
</dbReference>
<dbReference type="PANTHER" id="PTHR44688">
    <property type="entry name" value="DNA-BINDING TRANSCRIPTIONAL ACTIVATOR DEVR_DOSR"/>
    <property type="match status" value="1"/>
</dbReference>
<keyword evidence="3" id="KW-0804">Transcription</keyword>
<comment type="caution">
    <text evidence="4">Lacks conserved residue(s) required for the propagation of feature annotation.</text>
</comment>
<dbReference type="Gene3D" id="1.10.10.10">
    <property type="entry name" value="Winged helix-like DNA-binding domain superfamily/Winged helix DNA-binding domain"/>
    <property type="match status" value="1"/>
</dbReference>
<dbReference type="PRINTS" id="PR00038">
    <property type="entry name" value="HTHLUXR"/>
</dbReference>
<dbReference type="RefSeq" id="WP_241413295.1">
    <property type="nucleotide sequence ID" value="NZ_JAKZGO010000012.1"/>
</dbReference>
<dbReference type="InterPro" id="IPR011006">
    <property type="entry name" value="CheY-like_superfamily"/>
</dbReference>
<evidence type="ECO:0000256" key="1">
    <source>
        <dbReference type="ARBA" id="ARBA00023015"/>
    </source>
</evidence>
<dbReference type="PANTHER" id="PTHR44688:SF16">
    <property type="entry name" value="DNA-BINDING TRANSCRIPTIONAL ACTIVATOR DEVR_DOSR"/>
    <property type="match status" value="1"/>
</dbReference>
<keyword evidence="2" id="KW-0238">DNA-binding</keyword>
<dbReference type="SUPFAM" id="SSF46894">
    <property type="entry name" value="C-terminal effector domain of the bipartite response regulators"/>
    <property type="match status" value="1"/>
</dbReference>
<keyword evidence="1" id="KW-0805">Transcription regulation</keyword>
<sequence>MNHQIYDGVYMNQFRTSVLLIGLHKDHISILTDYFETKSYRVLSTSDENAAVNLISQEIVHLIICNQDFCNGNSCEFFMKLRPSLIEKNLPFFFLVNEFNKDDMLIALEIGVSNFIFTPFNFDSISRKVDNEFAKRSTLNFSLNSDFDAYFNENTIPLLFVHKDKVTLMNQLFVDLVGEKSKHFYNKAIFEVFDLNNTENSSLRFKRFESSLTKFCNLKAIKVKTDSNLFFDLFMLRDDSKDYIIQATLSGDYLNNDNGILNSKSSYIDQSKLMHSNLTKRERQVLKLSASGLPIKIIAQELKLSARTIEKHRSNIMEKVGAKNMIEAIRNL</sequence>
<dbReference type="SMART" id="SM00421">
    <property type="entry name" value="HTH_LUXR"/>
    <property type="match status" value="1"/>
</dbReference>
<dbReference type="Pfam" id="PF00196">
    <property type="entry name" value="GerE"/>
    <property type="match status" value="1"/>
</dbReference>
<proteinExistence type="predicted"/>
<accession>A0ABS9VE04</accession>
<evidence type="ECO:0000256" key="4">
    <source>
        <dbReference type="PROSITE-ProRule" id="PRU00169"/>
    </source>
</evidence>
<dbReference type="EMBL" id="JAKZGO010000012">
    <property type="protein sequence ID" value="MCH7414662.1"/>
    <property type="molecule type" value="Genomic_DNA"/>
</dbReference>